<dbReference type="EMBL" id="CP104694">
    <property type="protein sequence ID" value="UXI66450.1"/>
    <property type="molecule type" value="Genomic_DNA"/>
</dbReference>
<dbReference type="Gene3D" id="2.60.40.10">
    <property type="entry name" value="Immunoglobulins"/>
    <property type="match status" value="1"/>
</dbReference>
<keyword evidence="8" id="KW-0067">ATP-binding</keyword>
<dbReference type="EC" id="2.7.13.3" evidence="2"/>
<evidence type="ECO:0000259" key="7">
    <source>
        <dbReference type="PROSITE" id="PS50109"/>
    </source>
</evidence>
<feature type="chain" id="PRO_5046054405" description="histidine kinase" evidence="6">
    <location>
        <begin position="36"/>
        <end position="1122"/>
    </location>
</feature>
<keyword evidence="3" id="KW-0597">Phosphoprotein</keyword>
<evidence type="ECO:0000256" key="3">
    <source>
        <dbReference type="ARBA" id="ARBA00022553"/>
    </source>
</evidence>
<dbReference type="SMART" id="SM00388">
    <property type="entry name" value="HisKA"/>
    <property type="match status" value="1"/>
</dbReference>
<feature type="signal peptide" evidence="6">
    <location>
        <begin position="1"/>
        <end position="35"/>
    </location>
</feature>
<dbReference type="GO" id="GO:0005524">
    <property type="term" value="F:ATP binding"/>
    <property type="evidence" value="ECO:0007669"/>
    <property type="project" value="UniProtKB-KW"/>
</dbReference>
<evidence type="ECO:0000256" key="5">
    <source>
        <dbReference type="SAM" id="MobiDB-lite"/>
    </source>
</evidence>
<dbReference type="InterPro" id="IPR036890">
    <property type="entry name" value="HATPase_C_sf"/>
</dbReference>
<evidence type="ECO:0000256" key="2">
    <source>
        <dbReference type="ARBA" id="ARBA00012438"/>
    </source>
</evidence>
<dbReference type="Gene3D" id="1.10.287.130">
    <property type="match status" value="1"/>
</dbReference>
<dbReference type="Gene3D" id="2.130.10.10">
    <property type="entry name" value="YVTN repeat-like/Quinoprotein amine dehydrogenase"/>
    <property type="match status" value="3"/>
</dbReference>
<reference evidence="8" key="1">
    <citation type="submission" date="2022-09" db="EMBL/GenBank/DDBJ databases">
        <title>Tahibacter sp. nov., isolated from a fresh water.</title>
        <authorList>
            <person name="Baek J.H."/>
            <person name="Lee J.K."/>
            <person name="Kim J.M."/>
            <person name="Jeon C.O."/>
        </authorList>
    </citation>
    <scope>NUCLEOTIDE SEQUENCE</scope>
    <source>
        <strain evidence="8">W38</strain>
    </source>
</reference>
<keyword evidence="6" id="KW-0732">Signal</keyword>
<protein>
    <recommendedName>
        <fullName evidence="2">histidine kinase</fullName>
        <ecNumber evidence="2">2.7.13.3</ecNumber>
    </recommendedName>
</protein>
<dbReference type="InterPro" id="IPR011110">
    <property type="entry name" value="Reg_prop"/>
</dbReference>
<name>A0ABY6B9A2_9GAMM</name>
<dbReference type="InterPro" id="IPR003661">
    <property type="entry name" value="HisK_dim/P_dom"/>
</dbReference>
<dbReference type="Gene3D" id="3.30.565.10">
    <property type="entry name" value="Histidine kinase-like ATPase, C-terminal domain"/>
    <property type="match status" value="1"/>
</dbReference>
<dbReference type="InterPro" id="IPR036097">
    <property type="entry name" value="HisK_dim/P_sf"/>
</dbReference>
<dbReference type="PANTHER" id="PTHR43065">
    <property type="entry name" value="SENSOR HISTIDINE KINASE"/>
    <property type="match status" value="1"/>
</dbReference>
<evidence type="ECO:0000313" key="8">
    <source>
        <dbReference type="EMBL" id="UXI66450.1"/>
    </source>
</evidence>
<dbReference type="SUPFAM" id="SSF63829">
    <property type="entry name" value="Calcium-dependent phosphotriesterase"/>
    <property type="match status" value="1"/>
</dbReference>
<dbReference type="PRINTS" id="PR00344">
    <property type="entry name" value="BCTRLSENSOR"/>
</dbReference>
<proteinExistence type="predicted"/>
<dbReference type="RefSeq" id="WP_261693434.1">
    <property type="nucleotide sequence ID" value="NZ_CP104694.1"/>
</dbReference>
<dbReference type="InterPro" id="IPR015943">
    <property type="entry name" value="WD40/YVTN_repeat-like_dom_sf"/>
</dbReference>
<gene>
    <name evidence="8" type="ORF">N4264_17060</name>
</gene>
<keyword evidence="9" id="KW-1185">Reference proteome</keyword>
<accession>A0ABY6B9A2</accession>
<dbReference type="Pfam" id="PF02518">
    <property type="entry name" value="HATPase_c"/>
    <property type="match status" value="1"/>
</dbReference>
<dbReference type="PANTHER" id="PTHR43065:SF50">
    <property type="entry name" value="HISTIDINE KINASE"/>
    <property type="match status" value="1"/>
</dbReference>
<feature type="domain" description="Histidine kinase" evidence="7">
    <location>
        <begin position="862"/>
        <end position="1108"/>
    </location>
</feature>
<sequence length="1122" mass="124024">MSTAAASPSPSTMLLRLTWLVCLLSGLLVPLSAQAVEESTERAPPGRYVFKSYGADEGLANIGVLRLLQDRTGFIWAGTEDGLYRYDAYRFDAFGLNEGLPSTSIDALHEDASGVLWVGTHAGLSYWNGQSFTPVTRQQGLPDIAVTGLADGPAGIWATTAQGPFRRAGTTTYAAVEDWPGGEATAIHRGAVSQQLWLGHWRGAATVLSWKDGRWQTWPGVDARERIDAIVEDGQGRVWARTPTQLWQLLPGASQFAPYQTPVPLQSSRGYLYRGRHGELWVSTDQALMTLDGDRWSVIGPQQGLPGAPWPVLEDREGSIWIGSVGLHRLLGRGVFHAYTTSEGLPYNVVWSIFRDRQERLWVGTSHGLAVLEGQRFQTIAGTEPNTIRSIVQRSDGILYTAGVPGNELLVYDPEQKRLERRELSPENPIKRTFRLLLDRNGYLWASTDGAGLFRADTKDPALKFEPIAVPGGTSSEYMSDVREDSHGRIWVAGEQGLAMLENGLWQRFTTQHGLRRDYVAYVRPLRDGTVLVVYFDPLGVAKIRYENGQFAVLEHFDSASRHSADKVFLVGEDRENRLWIGGGKGIDLISPNGTQHFGETDGLIGEDTASQSFLAEDNGNIWFGTTKGLARFDDTANNALPDPAPPRVALIRAKLGESQPPLDRPGAQTPYSANTFEIHFSALTYLAEGKLLYRERLVGRETETNITDSRDARYSALPPGHYRFEVAARVAPRGEWGPISAFEFDVLPAWWQTWWSRALAGLLLTGAALLLLRWRMAALRRRNLQLEALVEARTTDLRDANTQLSQVNQQLHAEVQVRQAAQQSLSERNQELETLNQRLVGTQNQLVQSEKMASVGQLAAGVAHEINNPIGFVRSNLSSLKRYWDDLQSLLDAYLSLEHSSDKHNAALERVQQTKARVEYDYLRSDTDSLLEEAQDGVSRVQKIVSDLRSFSHVDEAQFQIGVDVHEGLESTLNLLDYQLRERISVIKAYGTIPLIECQPFQLNQVFLSILTNAIQAIPATGEITLRTSLTVEDRVRITITDTGIGIPPANIRHVFEPFFTTKPVGSGTGLGLSVAYGIVQAHGGTIEVVSEPGKGSAFTIELPRRHPSGQPRPSADPDPT</sequence>
<evidence type="ECO:0000256" key="1">
    <source>
        <dbReference type="ARBA" id="ARBA00000085"/>
    </source>
</evidence>
<keyword evidence="4" id="KW-0175">Coiled coil</keyword>
<dbReference type="InterPro" id="IPR004358">
    <property type="entry name" value="Sig_transdc_His_kin-like_C"/>
</dbReference>
<feature type="region of interest" description="Disordered" evidence="5">
    <location>
        <begin position="1101"/>
        <end position="1122"/>
    </location>
</feature>
<dbReference type="SUPFAM" id="SSF55874">
    <property type="entry name" value="ATPase domain of HSP90 chaperone/DNA topoisomerase II/histidine kinase"/>
    <property type="match status" value="1"/>
</dbReference>
<dbReference type="SUPFAM" id="SSF47384">
    <property type="entry name" value="Homodimeric domain of signal transducing histidine kinase"/>
    <property type="match status" value="1"/>
</dbReference>
<evidence type="ECO:0000256" key="6">
    <source>
        <dbReference type="SAM" id="SignalP"/>
    </source>
</evidence>
<keyword evidence="8" id="KW-0547">Nucleotide-binding</keyword>
<dbReference type="InterPro" id="IPR003594">
    <property type="entry name" value="HATPase_dom"/>
</dbReference>
<dbReference type="Pfam" id="PF07494">
    <property type="entry name" value="Reg_prop"/>
    <property type="match status" value="2"/>
</dbReference>
<dbReference type="CDD" id="cd00082">
    <property type="entry name" value="HisKA"/>
    <property type="match status" value="1"/>
</dbReference>
<organism evidence="8 9">
    <name type="scientific">Tahibacter amnicola</name>
    <dbReference type="NCBI Taxonomy" id="2976241"/>
    <lineage>
        <taxon>Bacteria</taxon>
        <taxon>Pseudomonadati</taxon>
        <taxon>Pseudomonadota</taxon>
        <taxon>Gammaproteobacteria</taxon>
        <taxon>Lysobacterales</taxon>
        <taxon>Rhodanobacteraceae</taxon>
        <taxon>Tahibacter</taxon>
    </lineage>
</organism>
<comment type="catalytic activity">
    <reaction evidence="1">
        <text>ATP + protein L-histidine = ADP + protein N-phospho-L-histidine.</text>
        <dbReference type="EC" id="2.7.13.3"/>
    </reaction>
</comment>
<dbReference type="Proteomes" id="UP001064632">
    <property type="component" value="Chromosome"/>
</dbReference>
<evidence type="ECO:0000313" key="9">
    <source>
        <dbReference type="Proteomes" id="UP001064632"/>
    </source>
</evidence>
<dbReference type="SMART" id="SM00387">
    <property type="entry name" value="HATPase_c"/>
    <property type="match status" value="1"/>
</dbReference>
<dbReference type="PROSITE" id="PS50109">
    <property type="entry name" value="HIS_KIN"/>
    <property type="match status" value="1"/>
</dbReference>
<feature type="coiled-coil region" evidence="4">
    <location>
        <begin position="819"/>
        <end position="853"/>
    </location>
</feature>
<dbReference type="InterPro" id="IPR013783">
    <property type="entry name" value="Ig-like_fold"/>
</dbReference>
<evidence type="ECO:0000256" key="4">
    <source>
        <dbReference type="SAM" id="Coils"/>
    </source>
</evidence>
<dbReference type="InterPro" id="IPR005467">
    <property type="entry name" value="His_kinase_dom"/>
</dbReference>